<name>A0A3D1JHE7_9CHLR</name>
<evidence type="ECO:0000313" key="2">
    <source>
        <dbReference type="Proteomes" id="UP000264141"/>
    </source>
</evidence>
<proteinExistence type="predicted"/>
<protein>
    <submittedName>
        <fullName evidence="1">Uncharacterized protein</fullName>
    </submittedName>
</protein>
<gene>
    <name evidence="1" type="ORF">DEQ80_07390</name>
</gene>
<evidence type="ECO:0000313" key="1">
    <source>
        <dbReference type="EMBL" id="HCE17667.1"/>
    </source>
</evidence>
<dbReference type="Proteomes" id="UP000264141">
    <property type="component" value="Unassembled WGS sequence"/>
</dbReference>
<accession>A0A3D1JHE7</accession>
<comment type="caution">
    <text evidence="1">The sequence shown here is derived from an EMBL/GenBank/DDBJ whole genome shotgun (WGS) entry which is preliminary data.</text>
</comment>
<sequence length="150" mass="17046">MAALPTFLPLPEAARKYGLDEARLRALIEEGKIRAGVIAGEMVVSEDELRDQAVTRKEDLPEYKKHAHLRGTSIWINEAARKYDIPGPTITVWVQRGIIRTLGYDKNRKLIDEADIAYCAEIYHQRKGQGKWLFDENGMPYKPKTGPLVI</sequence>
<organism evidence="1 2">
    <name type="scientific">Anaerolinea thermolimosa</name>
    <dbReference type="NCBI Taxonomy" id="229919"/>
    <lineage>
        <taxon>Bacteria</taxon>
        <taxon>Bacillati</taxon>
        <taxon>Chloroflexota</taxon>
        <taxon>Anaerolineae</taxon>
        <taxon>Anaerolineales</taxon>
        <taxon>Anaerolineaceae</taxon>
        <taxon>Anaerolinea</taxon>
    </lineage>
</organism>
<reference evidence="1 2" key="1">
    <citation type="journal article" date="2018" name="Nat. Biotechnol.">
        <title>A standardized bacterial taxonomy based on genome phylogeny substantially revises the tree of life.</title>
        <authorList>
            <person name="Parks D.H."/>
            <person name="Chuvochina M."/>
            <person name="Waite D.W."/>
            <person name="Rinke C."/>
            <person name="Skarshewski A."/>
            <person name="Chaumeil P.A."/>
            <person name="Hugenholtz P."/>
        </authorList>
    </citation>
    <scope>NUCLEOTIDE SEQUENCE [LARGE SCALE GENOMIC DNA]</scope>
    <source>
        <strain evidence="1">UBA8781</strain>
    </source>
</reference>
<dbReference type="AlphaFoldDB" id="A0A3D1JHE7"/>
<dbReference type="EMBL" id="DPBP01000030">
    <property type="protein sequence ID" value="HCE17667.1"/>
    <property type="molecule type" value="Genomic_DNA"/>
</dbReference>